<proteinExistence type="predicted"/>
<reference evidence="1" key="1">
    <citation type="journal article" date="2020" name="Stud. Mycol.">
        <title>101 Dothideomycetes genomes: a test case for predicting lifestyles and emergence of pathogens.</title>
        <authorList>
            <person name="Haridas S."/>
            <person name="Albert R."/>
            <person name="Binder M."/>
            <person name="Bloem J."/>
            <person name="Labutti K."/>
            <person name="Salamov A."/>
            <person name="Andreopoulos B."/>
            <person name="Baker S."/>
            <person name="Barry K."/>
            <person name="Bills G."/>
            <person name="Bluhm B."/>
            <person name="Cannon C."/>
            <person name="Castanera R."/>
            <person name="Culley D."/>
            <person name="Daum C."/>
            <person name="Ezra D."/>
            <person name="Gonzalez J."/>
            <person name="Henrissat B."/>
            <person name="Kuo A."/>
            <person name="Liang C."/>
            <person name="Lipzen A."/>
            <person name="Lutzoni F."/>
            <person name="Magnuson J."/>
            <person name="Mondo S."/>
            <person name="Nolan M."/>
            <person name="Ohm R."/>
            <person name="Pangilinan J."/>
            <person name="Park H.-J."/>
            <person name="Ramirez L."/>
            <person name="Alfaro M."/>
            <person name="Sun H."/>
            <person name="Tritt A."/>
            <person name="Yoshinaga Y."/>
            <person name="Zwiers L.-H."/>
            <person name="Turgeon B."/>
            <person name="Goodwin S."/>
            <person name="Spatafora J."/>
            <person name="Crous P."/>
            <person name="Grigoriev I."/>
        </authorList>
    </citation>
    <scope>NUCLEOTIDE SEQUENCE</scope>
    <source>
        <strain evidence="1">CBS 133067</strain>
    </source>
</reference>
<dbReference type="Proteomes" id="UP000799772">
    <property type="component" value="Unassembled WGS sequence"/>
</dbReference>
<protein>
    <submittedName>
        <fullName evidence="1">Uncharacterized protein</fullName>
    </submittedName>
</protein>
<accession>A0A9P4M2I9</accession>
<gene>
    <name evidence="1" type="ORF">NA57DRAFT_79865</name>
</gene>
<dbReference type="OrthoDB" id="3942368at2759"/>
<name>A0A9P4M2I9_9PEZI</name>
<comment type="caution">
    <text evidence="1">The sequence shown here is derived from an EMBL/GenBank/DDBJ whole genome shotgun (WGS) entry which is preliminary data.</text>
</comment>
<dbReference type="EMBL" id="ML978133">
    <property type="protein sequence ID" value="KAF2094693.1"/>
    <property type="molecule type" value="Genomic_DNA"/>
</dbReference>
<keyword evidence="2" id="KW-1185">Reference proteome</keyword>
<evidence type="ECO:0000313" key="2">
    <source>
        <dbReference type="Proteomes" id="UP000799772"/>
    </source>
</evidence>
<organism evidence="1 2">
    <name type="scientific">Rhizodiscina lignyota</name>
    <dbReference type="NCBI Taxonomy" id="1504668"/>
    <lineage>
        <taxon>Eukaryota</taxon>
        <taxon>Fungi</taxon>
        <taxon>Dikarya</taxon>
        <taxon>Ascomycota</taxon>
        <taxon>Pezizomycotina</taxon>
        <taxon>Dothideomycetes</taxon>
        <taxon>Pleosporomycetidae</taxon>
        <taxon>Aulographales</taxon>
        <taxon>Rhizodiscinaceae</taxon>
        <taxon>Rhizodiscina</taxon>
    </lineage>
</organism>
<sequence length="689" mass="74610">MPQLDITFVNAIPDYSTSNREGTVNFANTTVNLYSSLTSPNSEGNSGTASAKCCTLQLTKNKKLPISVSGVCADLASTLKGGFVLQALWNNQVFFTTDVKGIPSPGAPAFLIPPGTLDWVQQPPPFPCRLGGTWTWTVGPPGGTVTARSQDMLLEIIFVWSGPPRGPISPPPPPPNALARPDFGNVYPVDLFRLFLPSPSEFPPSSVPLLPWYLKRVVDKVWNLGLTVNTNTAGTRTIQYEAIQGQCGYITGGEGGVFQLSRFMKTFFGTVNCYDLAGIVQLAIAMIQNPNGTETFDSRWIFCRNFGYINPGPLIGWPQYPDCNSPFFAKGLPHYNEPPQSPDRQGFGFHAWIEVSPNPAYPARRTVLDATHCLQATPNSPCDGTQERTPYLQAQIDQARGKFQQLFDYNPATRTDQIGVTTIGILPNFVMEFPVSGVFANAELPNLVNNAPCDAATLSALIKHTLGSAEISDTDVTVGSAGCQVLLNVSAADTFHGLLHIDVSSFESPVDAMSTFAGRKAFLEKIICIEDRHVVQSLGNEAIRAPLIILWRRNCVVSRVFVSPDPGTNLEGIEAMLATISHSIDDHLKGNAVTPGLERRPSPALRESHKVVATVSSMITLHLDELAEAHEVLVPEVDDRSILLPSGLGKEDGTFDFYAVAKGRTKARLCAAHAKSLAVHVTEVDVIVQ</sequence>
<dbReference type="AlphaFoldDB" id="A0A9P4M2I9"/>
<evidence type="ECO:0000313" key="1">
    <source>
        <dbReference type="EMBL" id="KAF2094693.1"/>
    </source>
</evidence>